<dbReference type="CDD" id="cd13138">
    <property type="entry name" value="MATE_yoeA_like"/>
    <property type="match status" value="1"/>
</dbReference>
<keyword evidence="5 7" id="KW-1133">Transmembrane helix</keyword>
<feature type="transmembrane region" description="Helical" evidence="7">
    <location>
        <begin position="134"/>
        <end position="158"/>
    </location>
</feature>
<dbReference type="NCBIfam" id="TIGR00797">
    <property type="entry name" value="matE"/>
    <property type="match status" value="1"/>
</dbReference>
<comment type="subcellular location">
    <subcellularLocation>
        <location evidence="1">Cell membrane</location>
        <topology evidence="1">Multi-pass membrane protein</topology>
    </subcellularLocation>
</comment>
<dbReference type="Pfam" id="PF01554">
    <property type="entry name" value="MatE"/>
    <property type="match status" value="2"/>
</dbReference>
<proteinExistence type="predicted"/>
<reference evidence="8" key="1">
    <citation type="journal article" date="2021" name="PeerJ">
        <title>Extensive microbial diversity within the chicken gut microbiome revealed by metagenomics and culture.</title>
        <authorList>
            <person name="Gilroy R."/>
            <person name="Ravi A."/>
            <person name="Getino M."/>
            <person name="Pursley I."/>
            <person name="Horton D.L."/>
            <person name="Alikhan N.F."/>
            <person name="Baker D."/>
            <person name="Gharbi K."/>
            <person name="Hall N."/>
            <person name="Watson M."/>
            <person name="Adriaenssens E.M."/>
            <person name="Foster-Nyarko E."/>
            <person name="Jarju S."/>
            <person name="Secka A."/>
            <person name="Antonio M."/>
            <person name="Oren A."/>
            <person name="Chaudhuri R.R."/>
            <person name="La Ragione R."/>
            <person name="Hildebrand F."/>
            <person name="Pallen M.J."/>
        </authorList>
    </citation>
    <scope>NUCLEOTIDE SEQUENCE</scope>
    <source>
        <strain evidence="8">ChiHecec2B26-7398</strain>
    </source>
</reference>
<dbReference type="InterPro" id="IPR048279">
    <property type="entry name" value="MdtK-like"/>
</dbReference>
<dbReference type="EMBL" id="DXEI01000115">
    <property type="protein sequence ID" value="HIX95304.1"/>
    <property type="molecule type" value="Genomic_DNA"/>
</dbReference>
<dbReference type="AlphaFoldDB" id="A0A9D2BVU2"/>
<dbReference type="PANTHER" id="PTHR43549">
    <property type="entry name" value="MULTIDRUG RESISTANCE PROTEIN YPNP-RELATED"/>
    <property type="match status" value="1"/>
</dbReference>
<dbReference type="InterPro" id="IPR052031">
    <property type="entry name" value="Membrane_Transporter-Flippase"/>
</dbReference>
<feature type="transmembrane region" description="Helical" evidence="7">
    <location>
        <begin position="358"/>
        <end position="375"/>
    </location>
</feature>
<feature type="transmembrane region" description="Helical" evidence="7">
    <location>
        <begin position="165"/>
        <end position="184"/>
    </location>
</feature>
<reference evidence="8" key="2">
    <citation type="submission" date="2021-04" db="EMBL/GenBank/DDBJ databases">
        <authorList>
            <person name="Gilroy R."/>
        </authorList>
    </citation>
    <scope>NUCLEOTIDE SEQUENCE</scope>
    <source>
        <strain evidence="8">ChiHecec2B26-7398</strain>
    </source>
</reference>
<dbReference type="InterPro" id="IPR002528">
    <property type="entry name" value="MATE_fam"/>
</dbReference>
<dbReference type="PANTHER" id="PTHR43549:SF3">
    <property type="entry name" value="MULTIDRUG RESISTANCE PROTEIN YPNP-RELATED"/>
    <property type="match status" value="1"/>
</dbReference>
<dbReference type="GO" id="GO:0015297">
    <property type="term" value="F:antiporter activity"/>
    <property type="evidence" value="ECO:0007669"/>
    <property type="project" value="InterPro"/>
</dbReference>
<keyword evidence="6 7" id="KW-0472">Membrane</keyword>
<evidence type="ECO:0000256" key="1">
    <source>
        <dbReference type="ARBA" id="ARBA00004651"/>
    </source>
</evidence>
<keyword evidence="2" id="KW-0813">Transport</keyword>
<name>A0A9D2BVU2_9FIRM</name>
<evidence type="ECO:0000256" key="5">
    <source>
        <dbReference type="ARBA" id="ARBA00022989"/>
    </source>
</evidence>
<feature type="transmembrane region" description="Helical" evidence="7">
    <location>
        <begin position="190"/>
        <end position="212"/>
    </location>
</feature>
<evidence type="ECO:0000256" key="6">
    <source>
        <dbReference type="ARBA" id="ARBA00023136"/>
    </source>
</evidence>
<evidence type="ECO:0000256" key="2">
    <source>
        <dbReference type="ARBA" id="ARBA00022448"/>
    </source>
</evidence>
<evidence type="ECO:0000313" key="9">
    <source>
        <dbReference type="Proteomes" id="UP000886751"/>
    </source>
</evidence>
<feature type="transmembrane region" description="Helical" evidence="7">
    <location>
        <begin position="387"/>
        <end position="415"/>
    </location>
</feature>
<dbReference type="Proteomes" id="UP000886751">
    <property type="component" value="Unassembled WGS sequence"/>
</dbReference>
<dbReference type="PIRSF" id="PIRSF006603">
    <property type="entry name" value="DinF"/>
    <property type="match status" value="1"/>
</dbReference>
<evidence type="ECO:0000256" key="4">
    <source>
        <dbReference type="ARBA" id="ARBA00022692"/>
    </source>
</evidence>
<keyword evidence="4 7" id="KW-0812">Transmembrane</keyword>
<protein>
    <submittedName>
        <fullName evidence="8">MATE family efflux transporter</fullName>
    </submittedName>
</protein>
<sequence>MTKDLTCGAPLRVIALFTLPLVLGNLFQQFYALADTIIVGRFVGVNALAAVGATGAVNYLIIGFCTGICSGFAIPIAQQFGARDLPAMRRSIANAAWLCLGFGGVLTAATVALTRPIMQLMQTPADILDDACLYIGWIFAGIPFVFLYNMASAIMRALGDSKTPLYFLVLTSLLNVGLDLYFIIQFDMGVLGAAVATDLSQAVSGVASFVYMRRRFTMLKMQPGETRFDRAICRRLCAMGLPMGLQCSITAIGSVIMQSAVNVLGSTAVAAVTAASKTQNLLTVPLESIGTAMATYSGQNLGAAQLGRVRRGVRCANGIAIAYSLAALVALHYFDIYVIALFLDTSAEAAIVEMAREYMFWNSLFFIALGLLIVWRYSIQGLGYSSLAMLAGVAEMVARIGVAVALVPMLGYFGAELSNPAAWVAACLLLYPAYRWTLRQLQNDLSARRLAALHKIGLRAAPAPQKNGDACFAPWMCAILKKRPQPTRKKGA</sequence>
<comment type="caution">
    <text evidence="8">The sequence shown here is derived from an EMBL/GenBank/DDBJ whole genome shotgun (WGS) entry which is preliminary data.</text>
</comment>
<feature type="transmembrane region" description="Helical" evidence="7">
    <location>
        <begin position="320"/>
        <end position="343"/>
    </location>
</feature>
<dbReference type="GO" id="GO:0005886">
    <property type="term" value="C:plasma membrane"/>
    <property type="evidence" value="ECO:0007669"/>
    <property type="project" value="UniProtKB-SubCell"/>
</dbReference>
<accession>A0A9D2BVU2</accession>
<organism evidence="8 9">
    <name type="scientific">Candidatus Gemmiger excrementipullorum</name>
    <dbReference type="NCBI Taxonomy" id="2838610"/>
    <lineage>
        <taxon>Bacteria</taxon>
        <taxon>Bacillati</taxon>
        <taxon>Bacillota</taxon>
        <taxon>Clostridia</taxon>
        <taxon>Eubacteriales</taxon>
        <taxon>Gemmiger</taxon>
    </lineage>
</organism>
<feature type="transmembrane region" description="Helical" evidence="7">
    <location>
        <begin position="95"/>
        <end position="114"/>
    </location>
</feature>
<dbReference type="GO" id="GO:0042910">
    <property type="term" value="F:xenobiotic transmembrane transporter activity"/>
    <property type="evidence" value="ECO:0007669"/>
    <property type="project" value="InterPro"/>
</dbReference>
<evidence type="ECO:0000313" key="8">
    <source>
        <dbReference type="EMBL" id="HIX95304.1"/>
    </source>
</evidence>
<feature type="transmembrane region" description="Helical" evidence="7">
    <location>
        <begin position="50"/>
        <end position="74"/>
    </location>
</feature>
<evidence type="ECO:0000256" key="3">
    <source>
        <dbReference type="ARBA" id="ARBA00022475"/>
    </source>
</evidence>
<gene>
    <name evidence="8" type="ORF">H9846_07580</name>
</gene>
<evidence type="ECO:0000256" key="7">
    <source>
        <dbReference type="SAM" id="Phobius"/>
    </source>
</evidence>
<keyword evidence="3" id="KW-1003">Cell membrane</keyword>
<feature type="transmembrane region" description="Helical" evidence="7">
    <location>
        <begin position="421"/>
        <end position="438"/>
    </location>
</feature>